<feature type="chain" id="PRO_5003279259" description="DUF4410 domain-containing protein" evidence="1">
    <location>
        <begin position="18"/>
        <end position="171"/>
    </location>
</feature>
<reference evidence="2 3" key="1">
    <citation type="journal article" date="2012" name="Stand. Genomic Sci.">
        <title>Complete genome sequence of the melanogenic marine bacterium Marinomonas mediterranea type strain (MMB-1(T)).</title>
        <authorList>
            <person name="Lucas-Elio P."/>
            <person name="Goodwin L."/>
            <person name="Woyke T."/>
            <person name="Pitluck S."/>
            <person name="Nolan M."/>
            <person name="Kyrpides N.C."/>
            <person name="Detter J.C."/>
            <person name="Copeland A."/>
            <person name="Teshima H."/>
            <person name="Bruce D."/>
            <person name="Detter C."/>
            <person name="Tapia R."/>
            <person name="Han S."/>
            <person name="Land M.L."/>
            <person name="Ivanova N."/>
            <person name="Mikhailova N."/>
            <person name="Johnston A.W."/>
            <person name="Sanchez-Amat A."/>
        </authorList>
    </citation>
    <scope>NUCLEOTIDE SEQUENCE [LARGE SCALE GENOMIC DNA]</scope>
    <source>
        <strain evidence="3">ATCC 700492 / JCM 21426 / NBRC 103028 / MMB-1</strain>
    </source>
</reference>
<proteinExistence type="predicted"/>
<evidence type="ECO:0000313" key="3">
    <source>
        <dbReference type="Proteomes" id="UP000001062"/>
    </source>
</evidence>
<evidence type="ECO:0000256" key="1">
    <source>
        <dbReference type="SAM" id="SignalP"/>
    </source>
</evidence>
<gene>
    <name evidence="2" type="ordered locus">Marme_2390</name>
</gene>
<feature type="signal peptide" evidence="1">
    <location>
        <begin position="1"/>
        <end position="17"/>
    </location>
</feature>
<organism evidence="2 3">
    <name type="scientific">Marinomonas mediterranea (strain ATCC 700492 / JCM 21426 / NBRC 103028 / MMB-1)</name>
    <dbReference type="NCBI Taxonomy" id="717774"/>
    <lineage>
        <taxon>Bacteria</taxon>
        <taxon>Pseudomonadati</taxon>
        <taxon>Pseudomonadota</taxon>
        <taxon>Gammaproteobacteria</taxon>
        <taxon>Oceanospirillales</taxon>
        <taxon>Oceanospirillaceae</taxon>
        <taxon>Marinomonas</taxon>
    </lineage>
</organism>
<keyword evidence="1" id="KW-0732">Signal</keyword>
<dbReference type="PATRIC" id="fig|717774.3.peg.2469"/>
<dbReference type="eggNOG" id="ENOG5030N8X">
    <property type="taxonomic scope" value="Bacteria"/>
</dbReference>
<sequence precursor="true">MKNFFLIMIVCFMTGCAANVQQSVKTSNVQDGTMPDSITLDISASQSVSRSNDLSKSINELNQLISTDYKGSVMPKGSPNEADISVEITIEHFRYVSGFGRLMAGALIGNAELRLSVKLIDVATNEVVSESQLDTRSGFSEGLLGATTSRQLEAMSKKIVSIINSSVNNHQ</sequence>
<dbReference type="HOGENOM" id="CLU_1569380_0_0_6"/>
<accession>F2JUX4</accession>
<dbReference type="OrthoDB" id="6311072at2"/>
<dbReference type="Proteomes" id="UP000001062">
    <property type="component" value="Chromosome"/>
</dbReference>
<dbReference type="PROSITE" id="PS51257">
    <property type="entry name" value="PROKAR_LIPOPROTEIN"/>
    <property type="match status" value="1"/>
</dbReference>
<dbReference type="RefSeq" id="WP_013661532.1">
    <property type="nucleotide sequence ID" value="NC_015276.1"/>
</dbReference>
<keyword evidence="3" id="KW-1185">Reference proteome</keyword>
<evidence type="ECO:0000313" key="2">
    <source>
        <dbReference type="EMBL" id="ADZ91628.1"/>
    </source>
</evidence>
<protein>
    <recommendedName>
        <fullName evidence="4">DUF4410 domain-containing protein</fullName>
    </recommendedName>
</protein>
<evidence type="ECO:0008006" key="4">
    <source>
        <dbReference type="Google" id="ProtNLM"/>
    </source>
</evidence>
<name>F2JUX4_MARM1</name>
<dbReference type="AlphaFoldDB" id="F2JUX4"/>
<dbReference type="EMBL" id="CP002583">
    <property type="protein sequence ID" value="ADZ91628.1"/>
    <property type="molecule type" value="Genomic_DNA"/>
</dbReference>
<dbReference type="KEGG" id="mme:Marme_2390"/>